<evidence type="ECO:0000313" key="1">
    <source>
        <dbReference type="EMBL" id="GAF72772.1"/>
    </source>
</evidence>
<organism evidence="1">
    <name type="scientific">marine sediment metagenome</name>
    <dbReference type="NCBI Taxonomy" id="412755"/>
    <lineage>
        <taxon>unclassified sequences</taxon>
        <taxon>metagenomes</taxon>
        <taxon>ecological metagenomes</taxon>
    </lineage>
</organism>
<comment type="caution">
    <text evidence="1">The sequence shown here is derived from an EMBL/GenBank/DDBJ whole genome shotgun (WGS) entry which is preliminary data.</text>
</comment>
<protein>
    <recommendedName>
        <fullName evidence="2">CopG-like ribbon-helix-helix domain-containing protein</fullName>
    </recommendedName>
</protein>
<accession>X0SA10</accession>
<dbReference type="EMBL" id="BARS01005398">
    <property type="protein sequence ID" value="GAF72772.1"/>
    <property type="molecule type" value="Genomic_DNA"/>
</dbReference>
<sequence>MKRIAPVQITDEQREWVDNEQERIGNSIASIIRGLIQEKIDAKEGGNSKKR</sequence>
<name>X0SA10_9ZZZZ</name>
<reference evidence="1" key="1">
    <citation type="journal article" date="2014" name="Front. Microbiol.">
        <title>High frequency of phylogenetically diverse reductive dehalogenase-homologous genes in deep subseafloor sedimentary metagenomes.</title>
        <authorList>
            <person name="Kawai M."/>
            <person name="Futagami T."/>
            <person name="Toyoda A."/>
            <person name="Takaki Y."/>
            <person name="Nishi S."/>
            <person name="Hori S."/>
            <person name="Arai W."/>
            <person name="Tsubouchi T."/>
            <person name="Morono Y."/>
            <person name="Uchiyama I."/>
            <person name="Ito T."/>
            <person name="Fujiyama A."/>
            <person name="Inagaki F."/>
            <person name="Takami H."/>
        </authorList>
    </citation>
    <scope>NUCLEOTIDE SEQUENCE</scope>
    <source>
        <strain evidence="1">Expedition CK06-06</strain>
    </source>
</reference>
<dbReference type="AlphaFoldDB" id="X0SA10"/>
<proteinExistence type="predicted"/>
<gene>
    <name evidence="1" type="ORF">S01H1_10577</name>
</gene>
<evidence type="ECO:0008006" key="2">
    <source>
        <dbReference type="Google" id="ProtNLM"/>
    </source>
</evidence>